<proteinExistence type="predicted"/>
<feature type="transmembrane region" description="Helical" evidence="1">
    <location>
        <begin position="126"/>
        <end position="143"/>
    </location>
</feature>
<organism evidence="2 3">
    <name type="scientific">Candidatus Daviesbacteria bacterium RIFCSPHIGHO2_01_FULL_41_23</name>
    <dbReference type="NCBI Taxonomy" id="1797764"/>
    <lineage>
        <taxon>Bacteria</taxon>
        <taxon>Candidatus Daviesiibacteriota</taxon>
    </lineage>
</organism>
<evidence type="ECO:0000256" key="1">
    <source>
        <dbReference type="SAM" id="Phobius"/>
    </source>
</evidence>
<evidence type="ECO:0000313" key="3">
    <source>
        <dbReference type="Proteomes" id="UP000176336"/>
    </source>
</evidence>
<protein>
    <recommendedName>
        <fullName evidence="4">DoxX family protein</fullName>
    </recommendedName>
</protein>
<keyword evidence="1" id="KW-0812">Transmembrane</keyword>
<feature type="transmembrane region" description="Helical" evidence="1">
    <location>
        <begin position="66"/>
        <end position="87"/>
    </location>
</feature>
<name>A0A1F5ISV1_9BACT</name>
<gene>
    <name evidence="2" type="ORF">A2871_01175</name>
</gene>
<keyword evidence="1" id="KW-0472">Membrane</keyword>
<dbReference type="Proteomes" id="UP000176336">
    <property type="component" value="Unassembled WGS sequence"/>
</dbReference>
<comment type="caution">
    <text evidence="2">The sequence shown here is derived from an EMBL/GenBank/DDBJ whole genome shotgun (WGS) entry which is preliminary data.</text>
</comment>
<keyword evidence="1" id="KW-1133">Transmembrane helix</keyword>
<dbReference type="AlphaFoldDB" id="A0A1F5ISV1"/>
<dbReference type="EMBL" id="MFCR01000003">
    <property type="protein sequence ID" value="OGE19448.1"/>
    <property type="molecule type" value="Genomic_DNA"/>
</dbReference>
<evidence type="ECO:0008006" key="4">
    <source>
        <dbReference type="Google" id="ProtNLM"/>
    </source>
</evidence>
<evidence type="ECO:0000313" key="2">
    <source>
        <dbReference type="EMBL" id="OGE19448.1"/>
    </source>
</evidence>
<accession>A0A1F5ISV1</accession>
<feature type="transmembrane region" description="Helical" evidence="1">
    <location>
        <begin position="94"/>
        <end position="114"/>
    </location>
</feature>
<sequence>MGSLLLILLSVGILWLRSSFGKFSSGAFVNNLGATLTKTAEKNPYPWFKEFLNSVAIPNSVLFGNLVIWGELLSAIAITAGAILMLINPHPAKLVVLILILGLIGGMLLNITFWLGFGYTSPSTDALNLLMAVVQIIGIVVLLKNL</sequence>
<reference evidence="2 3" key="1">
    <citation type="journal article" date="2016" name="Nat. Commun.">
        <title>Thousands of microbial genomes shed light on interconnected biogeochemical processes in an aquifer system.</title>
        <authorList>
            <person name="Anantharaman K."/>
            <person name="Brown C.T."/>
            <person name="Hug L.A."/>
            <person name="Sharon I."/>
            <person name="Castelle C.J."/>
            <person name="Probst A.J."/>
            <person name="Thomas B.C."/>
            <person name="Singh A."/>
            <person name="Wilkins M.J."/>
            <person name="Karaoz U."/>
            <person name="Brodie E.L."/>
            <person name="Williams K.H."/>
            <person name="Hubbard S.S."/>
            <person name="Banfield J.F."/>
        </authorList>
    </citation>
    <scope>NUCLEOTIDE SEQUENCE [LARGE SCALE GENOMIC DNA]</scope>
</reference>